<evidence type="ECO:0000259" key="12">
    <source>
        <dbReference type="SMART" id="SM00663"/>
    </source>
</evidence>
<protein>
    <recommendedName>
        <fullName evidence="10">DNA-directed RNA polymerase subunit beta'</fullName>
        <shortName evidence="10">RNAP subunit beta'</shortName>
        <ecNumber evidence="10">2.7.7.6</ecNumber>
    </recommendedName>
    <alternativeName>
        <fullName evidence="10">RNA polymerase subunit beta'</fullName>
    </alternativeName>
    <alternativeName>
        <fullName evidence="10">Transcriptase subunit beta'</fullName>
    </alternativeName>
</protein>
<dbReference type="Gene3D" id="2.40.40.20">
    <property type="match status" value="1"/>
</dbReference>
<dbReference type="Gene3D" id="1.10.40.90">
    <property type="match status" value="1"/>
</dbReference>
<dbReference type="Pfam" id="PF05000">
    <property type="entry name" value="RNA_pol_Rpb1_4"/>
    <property type="match status" value="1"/>
</dbReference>
<name>A0ABU0LZA2_9BACT</name>
<evidence type="ECO:0000256" key="7">
    <source>
        <dbReference type="ARBA" id="ARBA00022842"/>
    </source>
</evidence>
<evidence type="ECO:0000256" key="5">
    <source>
        <dbReference type="ARBA" id="ARBA00022695"/>
    </source>
</evidence>
<reference evidence="13" key="1">
    <citation type="submission" date="2023-07" db="EMBL/GenBank/DDBJ databases">
        <title>Genomic Encyclopedia of Type Strains, Phase IV (KMG-IV): sequencing the most valuable type-strain genomes for metagenomic binning, comparative biology and taxonomic classification.</title>
        <authorList>
            <person name="Goeker M."/>
        </authorList>
    </citation>
    <scope>NUCLEOTIDE SEQUENCE [LARGE SCALE GENOMIC DNA]</scope>
    <source>
        <strain evidence="13">DSM 21204</strain>
    </source>
</reference>
<evidence type="ECO:0000256" key="11">
    <source>
        <dbReference type="RuleBase" id="RU004279"/>
    </source>
</evidence>
<feature type="binding site" evidence="10">
    <location>
        <position position="1001"/>
    </location>
    <ligand>
        <name>Zn(2+)</name>
        <dbReference type="ChEBI" id="CHEBI:29105"/>
        <label>2</label>
    </ligand>
</feature>
<feature type="binding site" evidence="10">
    <location>
        <position position="550"/>
    </location>
    <ligand>
        <name>Mg(2+)</name>
        <dbReference type="ChEBI" id="CHEBI:18420"/>
    </ligand>
</feature>
<feature type="binding site" evidence="10">
    <location>
        <position position="83"/>
    </location>
    <ligand>
        <name>Zn(2+)</name>
        <dbReference type="ChEBI" id="CHEBI:29105"/>
        <label>1</label>
    </ligand>
</feature>
<dbReference type="NCBIfam" id="TIGR02386">
    <property type="entry name" value="rpoC_TIGR"/>
    <property type="match status" value="1"/>
</dbReference>
<dbReference type="Proteomes" id="UP001240643">
    <property type="component" value="Unassembled WGS sequence"/>
</dbReference>
<dbReference type="SMART" id="SM00663">
    <property type="entry name" value="RPOLA_N"/>
    <property type="match status" value="1"/>
</dbReference>
<evidence type="ECO:0000313" key="13">
    <source>
        <dbReference type="EMBL" id="MDQ0514036.1"/>
    </source>
</evidence>
<dbReference type="Pfam" id="PF00623">
    <property type="entry name" value="RNA_pol_Rpb1_2"/>
    <property type="match status" value="1"/>
</dbReference>
<feature type="binding site" evidence="10">
    <location>
        <position position="1008"/>
    </location>
    <ligand>
        <name>Zn(2+)</name>
        <dbReference type="ChEBI" id="CHEBI:29105"/>
        <label>2</label>
    </ligand>
</feature>
<sequence>MLNKEEMQNRLDQLQKEEAALNQEDSRIHAIQIGLASAEMIRSWSRGEITKPETINYKSLKPERGGLFDEVIFGPTKDYECACGKYKKVRYRGKKCERCGVEITESIVRRERMGHINLACPVTHTWMIKELPLPSKISLVLGMTYKQIEEVVYFQNHIVLDPGHISFENEKNNFSLNEVLNLADFKQSMPTRAKIRRLIKQICTNILAANNNNEDHSDYMQGMLFYKNLQQSNLPFSVEQMFKFLYKHSGLRVGIGAEAIEELLRNINLIKVEKELEEQLLKDDYINYTDNKTKTLLRRLSVIRWLINSGNKPEWMVLRAIPVIPPDLRPIIQLEGGRFTTSDINTFYRRIIIRNQRLKRVLALNAASVIINNEKRMLQEAVDSLIDNNARKKPLVTKDKHPLKSLTEHLKGKQGLFRQNLLGKRVDYSARSVIVGGPELKMYEVGLPILIVLKLFKPFIIRELIRNVDENGNDIKPIVNSIRAAEKMILRQDQEIWPIVHRVIKERPVLLNRAPTLHRLGIQAFEPRLIEGKAIQLHPLVTPAFNADFDGDQMAVHMPISEEAIAEARSILLAPWHILGPKDGKPVITPTQDMILGIYYLTGESKEALGTGSFFATIDEAVAAYEMRRIHLHAIIAIPTAEMPNKSFPHQGILITTVGKLILNRVLPDGFVYLNQTLPNAIDSTDIVTTGGNIQKAIQTKQIQPAFNKNALSRLISAIYNQYPSKTIPVVLDHIKNLGFEYSTKSSTTVSAFDVPYYQEKYALFEKADEEVAKQKYYYSKGLLTNDERYRATIKIWNDVKDEVSKGIRQVMNSQTQKDNPIMVMAESGARGNVSNFTQLSGMRGLMNKSYNYNQKTKSAVTHDIIEVPIKHSFIEGLTVLEYFNSSYGARKGMTDVAMKTAETGYMTRKLVDATQEVIVREHDCGTRKGLILEDIIDTRLASPIEMLEERMLHRFSNNDVYDPKTKELIVARNQIIDETVAAKIVKAGYNTVEVRSILACQLKQGICQMCFGNDLTTREPIAIGTAIGVIAAQSVGEPGTQLTMRTFHSGGVSGEANIVQGFERLKQLFNMIAPKEWETAVISQLNGVVESIENKTWEGSKISQVYITIRNKIDYRVYIVNINASLRVKVGQEIKVGDKITEGSIDVKELLKIAGIDAVRNYMIKEVQKVYRLQGIEIADKYVEVIIRQLTSKVQIQSPNDSSWFIHEIVDVNLFREECTRLLLNGKNPPTAINIVFGLEQAPANTNSFLSAASFQDTKKILTDAAVKGQIDYLHSLKENVIMGNLIPAGTGLKTPQEVIKRAKELGKFDY</sequence>
<organism evidence="13 14">
    <name type="scientific">Mycoplasmoides fastidiosum</name>
    <dbReference type="NCBI Taxonomy" id="92758"/>
    <lineage>
        <taxon>Bacteria</taxon>
        <taxon>Bacillati</taxon>
        <taxon>Mycoplasmatota</taxon>
        <taxon>Mycoplasmoidales</taxon>
        <taxon>Mycoplasmoidaceae</taxon>
        <taxon>Mycoplasmoides</taxon>
    </lineage>
</organism>
<evidence type="ECO:0000256" key="8">
    <source>
        <dbReference type="ARBA" id="ARBA00023163"/>
    </source>
</evidence>
<dbReference type="Gene3D" id="1.10.274.100">
    <property type="entry name" value="RNA polymerase Rpb1, domain 3"/>
    <property type="match status" value="1"/>
</dbReference>
<feature type="domain" description="RNA polymerase N-terminal" evidence="12">
    <location>
        <begin position="314"/>
        <end position="602"/>
    </location>
</feature>
<keyword evidence="6 10" id="KW-0479">Metal-binding</keyword>
<dbReference type="PANTHER" id="PTHR19376:SF54">
    <property type="entry name" value="DNA-DIRECTED RNA POLYMERASE SUBUNIT BETA"/>
    <property type="match status" value="1"/>
</dbReference>
<keyword evidence="4 10" id="KW-0808">Transferase</keyword>
<keyword evidence="8 10" id="KW-0804">Transcription</keyword>
<feature type="binding site" evidence="10">
    <location>
        <position position="96"/>
    </location>
    <ligand>
        <name>Zn(2+)</name>
        <dbReference type="ChEBI" id="CHEBI:29105"/>
        <label>1</label>
    </ligand>
</feature>
<gene>
    <name evidence="10" type="primary">rpoC</name>
    <name evidence="13" type="ORF">J2Z62_000474</name>
</gene>
<keyword evidence="14" id="KW-1185">Reference proteome</keyword>
<comment type="catalytic activity">
    <reaction evidence="9 10 11">
        <text>RNA(n) + a ribonucleoside 5'-triphosphate = RNA(n+1) + diphosphate</text>
        <dbReference type="Rhea" id="RHEA:21248"/>
        <dbReference type="Rhea" id="RHEA-COMP:14527"/>
        <dbReference type="Rhea" id="RHEA-COMP:17342"/>
        <dbReference type="ChEBI" id="CHEBI:33019"/>
        <dbReference type="ChEBI" id="CHEBI:61557"/>
        <dbReference type="ChEBI" id="CHEBI:140395"/>
        <dbReference type="EC" id="2.7.7.6"/>
    </reaction>
</comment>
<comment type="cofactor">
    <cofactor evidence="10">
        <name>Zn(2+)</name>
        <dbReference type="ChEBI" id="CHEBI:29105"/>
    </cofactor>
    <text evidence="10">Binds 2 Zn(2+) ions per subunit.</text>
</comment>
<dbReference type="InterPro" id="IPR038120">
    <property type="entry name" value="Rpb1_funnel_sf"/>
</dbReference>
<dbReference type="InterPro" id="IPR006592">
    <property type="entry name" value="RNA_pol_N"/>
</dbReference>
<dbReference type="InterPro" id="IPR012754">
    <property type="entry name" value="DNA-dir_RpoC_beta_prime_bact"/>
</dbReference>
<dbReference type="HAMAP" id="MF_01322">
    <property type="entry name" value="RNApol_bact_RpoC"/>
    <property type="match status" value="1"/>
</dbReference>
<dbReference type="GO" id="GO:0003899">
    <property type="term" value="F:DNA-directed RNA polymerase activity"/>
    <property type="evidence" value="ECO:0007669"/>
    <property type="project" value="UniProtKB-EC"/>
</dbReference>
<evidence type="ECO:0000256" key="10">
    <source>
        <dbReference type="HAMAP-Rule" id="MF_01322"/>
    </source>
</evidence>
<feature type="binding site" evidence="10">
    <location>
        <position position="548"/>
    </location>
    <ligand>
        <name>Mg(2+)</name>
        <dbReference type="ChEBI" id="CHEBI:18420"/>
    </ligand>
</feature>
<feature type="binding site" evidence="10">
    <location>
        <position position="925"/>
    </location>
    <ligand>
        <name>Zn(2+)</name>
        <dbReference type="ChEBI" id="CHEBI:29105"/>
        <label>2</label>
    </ligand>
</feature>
<comment type="similarity">
    <text evidence="2 10 11">Belongs to the RNA polymerase beta' chain family.</text>
</comment>
<dbReference type="InterPro" id="IPR045867">
    <property type="entry name" value="DNA-dir_RpoC_beta_prime"/>
</dbReference>
<dbReference type="InterPro" id="IPR044893">
    <property type="entry name" value="RNA_pol_Rpb1_clamp_domain"/>
</dbReference>
<proteinExistence type="inferred from homology"/>
<dbReference type="Gene3D" id="1.10.150.390">
    <property type="match status" value="1"/>
</dbReference>
<dbReference type="InterPro" id="IPR042102">
    <property type="entry name" value="RNA_pol_Rpb1_3_sf"/>
</dbReference>
<dbReference type="CDD" id="cd02655">
    <property type="entry name" value="RNAP_beta'_C"/>
    <property type="match status" value="1"/>
</dbReference>
<dbReference type="Gene3D" id="4.10.860.120">
    <property type="entry name" value="RNA polymerase II, clamp domain"/>
    <property type="match status" value="1"/>
</dbReference>
<dbReference type="InterPro" id="IPR007083">
    <property type="entry name" value="RNA_pol_Rpb1_4"/>
</dbReference>
<evidence type="ECO:0000256" key="3">
    <source>
        <dbReference type="ARBA" id="ARBA00022478"/>
    </source>
</evidence>
<dbReference type="Pfam" id="PF04997">
    <property type="entry name" value="RNA_pol_Rpb1_1"/>
    <property type="match status" value="1"/>
</dbReference>
<keyword evidence="10" id="KW-0862">Zinc</keyword>
<dbReference type="CDD" id="cd01609">
    <property type="entry name" value="RNAP_beta'_N"/>
    <property type="match status" value="1"/>
</dbReference>
<feature type="binding site" evidence="10">
    <location>
        <position position="81"/>
    </location>
    <ligand>
        <name>Zn(2+)</name>
        <dbReference type="ChEBI" id="CHEBI:29105"/>
        <label>1</label>
    </ligand>
</feature>
<evidence type="ECO:0000256" key="1">
    <source>
        <dbReference type="ARBA" id="ARBA00004026"/>
    </source>
</evidence>
<keyword evidence="3 10" id="KW-0240">DNA-directed RNA polymerase</keyword>
<dbReference type="InterPro" id="IPR000722">
    <property type="entry name" value="RNA_pol_asu"/>
</dbReference>
<dbReference type="InterPro" id="IPR007081">
    <property type="entry name" value="RNA_pol_Rpb1_5"/>
</dbReference>
<keyword evidence="7 10" id="KW-0460">Magnesium</keyword>
<dbReference type="EMBL" id="JAUSWO010000001">
    <property type="protein sequence ID" value="MDQ0514036.1"/>
    <property type="molecule type" value="Genomic_DNA"/>
</dbReference>
<comment type="caution">
    <text evidence="13">The sequence shown here is derived from an EMBL/GenBank/DDBJ whole genome shotgun (WGS) entry which is preliminary data.</text>
</comment>
<evidence type="ECO:0000256" key="4">
    <source>
        <dbReference type="ARBA" id="ARBA00022679"/>
    </source>
</evidence>
<dbReference type="Gene3D" id="1.10.132.30">
    <property type="match status" value="1"/>
</dbReference>
<dbReference type="GO" id="GO:0000428">
    <property type="term" value="C:DNA-directed RNA polymerase complex"/>
    <property type="evidence" value="ECO:0007669"/>
    <property type="project" value="UniProtKB-KW"/>
</dbReference>
<evidence type="ECO:0000313" key="14">
    <source>
        <dbReference type="Proteomes" id="UP001240643"/>
    </source>
</evidence>
<dbReference type="Gene3D" id="2.40.50.100">
    <property type="match status" value="1"/>
</dbReference>
<feature type="binding site" evidence="10">
    <location>
        <position position="1011"/>
    </location>
    <ligand>
        <name>Zn(2+)</name>
        <dbReference type="ChEBI" id="CHEBI:29105"/>
        <label>2</label>
    </ligand>
</feature>
<dbReference type="Pfam" id="PF04998">
    <property type="entry name" value="RNA_pol_Rpb1_5"/>
    <property type="match status" value="1"/>
</dbReference>
<feature type="binding site" evidence="10">
    <location>
        <position position="552"/>
    </location>
    <ligand>
        <name>Mg(2+)</name>
        <dbReference type="ChEBI" id="CHEBI:18420"/>
    </ligand>
</feature>
<dbReference type="Gene3D" id="1.10.1790.20">
    <property type="match status" value="1"/>
</dbReference>
<keyword evidence="5 10" id="KW-0548">Nucleotidyltransferase</keyword>
<dbReference type="InterPro" id="IPR007066">
    <property type="entry name" value="RNA_pol_Rpb1_3"/>
</dbReference>
<evidence type="ECO:0000256" key="6">
    <source>
        <dbReference type="ARBA" id="ARBA00022723"/>
    </source>
</evidence>
<dbReference type="EC" id="2.7.7.6" evidence="10"/>
<dbReference type="InterPro" id="IPR007080">
    <property type="entry name" value="RNA_pol_Rpb1_1"/>
</dbReference>
<accession>A0ABU0LZA2</accession>
<evidence type="ECO:0000256" key="2">
    <source>
        <dbReference type="ARBA" id="ARBA00006460"/>
    </source>
</evidence>
<comment type="cofactor">
    <cofactor evidence="10">
        <name>Mg(2+)</name>
        <dbReference type="ChEBI" id="CHEBI:18420"/>
    </cofactor>
    <text evidence="10">Binds 1 Mg(2+) ion per subunit.</text>
</comment>
<dbReference type="SUPFAM" id="SSF64484">
    <property type="entry name" value="beta and beta-prime subunits of DNA dependent RNA-polymerase"/>
    <property type="match status" value="1"/>
</dbReference>
<comment type="subunit">
    <text evidence="10">The RNAP catalytic core consists of 2 alpha, 1 beta, 1 beta' and 1 omega subunit. When a sigma factor is associated with the core the holoenzyme is formed, which can initiate transcription.</text>
</comment>
<comment type="function">
    <text evidence="1 10 11">DNA-dependent RNA polymerase catalyzes the transcription of DNA into RNA using the four ribonucleoside triphosphates as substrates.</text>
</comment>
<dbReference type="Pfam" id="PF04983">
    <property type="entry name" value="RNA_pol_Rpb1_3"/>
    <property type="match status" value="1"/>
</dbReference>
<dbReference type="PANTHER" id="PTHR19376">
    <property type="entry name" value="DNA-DIRECTED RNA POLYMERASE"/>
    <property type="match status" value="1"/>
</dbReference>
<evidence type="ECO:0000256" key="9">
    <source>
        <dbReference type="ARBA" id="ARBA00048552"/>
    </source>
</evidence>
<feature type="binding site" evidence="10">
    <location>
        <position position="99"/>
    </location>
    <ligand>
        <name>Zn(2+)</name>
        <dbReference type="ChEBI" id="CHEBI:29105"/>
        <label>1</label>
    </ligand>
</feature>